<sequence>MKHTKKMVLVPESEYLALMSLLKGGATGANPVKNEKAELDARIQKNLNDTKMDAGVKMKRHSWLYKQRHQLKDMIENKPQKVIVENATVNAPANIAPYMGIQKPAVNRLDEVEDVKKIGYSNKLRRRGLKTYNRGAANASFRTAASYGEETDYSSAPETNLQFSKKRQKFLELKTSSEHYGKMQSIIEQSPVKYGVDKASPASYAGIQKVLAEAQRRNPNITLRDVHQFLHEQRTYTLFKPRKNRFRRLKTVPSGLHTDWQCDLCIMDALKEHNDGFRYILVCIDVLSRQIFTAEVESKKSEHMIEAFEKIFKKAGVLPNKLYSDAGLEFQAKKMLDYWKLKQVIKHVMYSPHLHAGVVERANRTIKERLYKYFSEKNTKRWVNILDSIVRNLNNSANRTTGLRPVELRMKRKKEELEELERAAEARDQESPENEQRKISEFFQYHPEDYNKKLNESRLIFTQHLSGLQEVMSKYIGEKDINKIRQLNTEVGKTRTKIKYMLRNLTIFENAALQRDHQKSLSEYEQLSHQQNSAFVEEFFQKHPSNYWQIIHNNYRGLTEHFHKIEELQKKAVGLTDDTSFQKQIERAKQLIEYRRKRFAALEFEAKKRDEQQQKQQHTAAANTIIAPTASALIGREDLKKRTGFSDNTDGEEDDSAGDGLQTTTHGEALREKIFEQKKRTDEDKTVVGLQTTTTTPMHGEVLREKIFEQQKHADEDKSGVGPQTTTHAEALKEKILEQQRHADEDKTNVGQKMSTKTHGEALREKILQQQTDDAKPKEHDPRHDSNGSGDKTTRGQTLIAGLKQSDDQKKEWVPPQDLDDDGPALKHGDMLWKLLRSTAPPNQQQQTGDFINRQFVDAEHTRGQVLMGLLKLILEEKTDSAEQQQQHHHKKHKFAQFFSKIKRGEALKELIKKTQNEQLHKSSAKTRGEILKLMLEHMKFSREEEVNFEKLVAGQQKEPTAAEFVFNHLSQRFVLSTGAGVLHVDITKHLAYVLGFDNIRIFHGEHARYMPDLSGGVKQLYVYSPKLIEECIIGDRMAPLLRVVNVSAAPTSGGGTDVPEEGRGEMQYFVGTRYQRGAGLLKNVARFLMPVASNVLKAVSREGVTAGSRIMEDLSQGKAFKESIQAHAKQGIDNLAEKLKQCGKGAPTKKRHMKKIKVPKNVLIPSLRGKNQAIDQLTFAP</sequence>
<accession>A0ABD2IE19</accession>
<dbReference type="PROSITE" id="PS50994">
    <property type="entry name" value="INTEGRASE"/>
    <property type="match status" value="1"/>
</dbReference>
<evidence type="ECO:0000313" key="5">
    <source>
        <dbReference type="Proteomes" id="UP001620645"/>
    </source>
</evidence>
<feature type="compositionally biased region" description="Polar residues" evidence="2">
    <location>
        <begin position="787"/>
        <end position="797"/>
    </location>
</feature>
<reference evidence="4 5" key="1">
    <citation type="submission" date="2024-10" db="EMBL/GenBank/DDBJ databases">
        <authorList>
            <person name="Kim D."/>
        </authorList>
    </citation>
    <scope>NUCLEOTIDE SEQUENCE [LARGE SCALE GENOMIC DNA]</scope>
    <source>
        <strain evidence="4">Taebaek</strain>
    </source>
</reference>
<protein>
    <recommendedName>
        <fullName evidence="3">Integrase catalytic domain-containing protein</fullName>
    </recommendedName>
</protein>
<dbReference type="InterPro" id="IPR012337">
    <property type="entry name" value="RNaseH-like_sf"/>
</dbReference>
<dbReference type="EMBL" id="JBICCN010000348">
    <property type="protein sequence ID" value="KAL3075790.1"/>
    <property type="molecule type" value="Genomic_DNA"/>
</dbReference>
<dbReference type="Gene3D" id="3.30.420.10">
    <property type="entry name" value="Ribonuclease H-like superfamily/Ribonuclease H"/>
    <property type="match status" value="1"/>
</dbReference>
<feature type="compositionally biased region" description="Basic and acidic residues" evidence="2">
    <location>
        <begin position="758"/>
        <end position="786"/>
    </location>
</feature>
<feature type="region of interest" description="Disordered" evidence="2">
    <location>
        <begin position="739"/>
        <end position="824"/>
    </location>
</feature>
<feature type="coiled-coil region" evidence="1">
    <location>
        <begin position="403"/>
        <end position="430"/>
    </location>
</feature>
<keyword evidence="1" id="KW-0175">Coiled coil</keyword>
<evidence type="ECO:0000259" key="3">
    <source>
        <dbReference type="PROSITE" id="PS50994"/>
    </source>
</evidence>
<feature type="compositionally biased region" description="Basic and acidic residues" evidence="2">
    <location>
        <begin position="739"/>
        <end position="748"/>
    </location>
</feature>
<organism evidence="4 5">
    <name type="scientific">Heterodera schachtii</name>
    <name type="common">Sugarbeet cyst nematode worm</name>
    <name type="synonym">Tylenchus schachtii</name>
    <dbReference type="NCBI Taxonomy" id="97005"/>
    <lineage>
        <taxon>Eukaryota</taxon>
        <taxon>Metazoa</taxon>
        <taxon>Ecdysozoa</taxon>
        <taxon>Nematoda</taxon>
        <taxon>Chromadorea</taxon>
        <taxon>Rhabditida</taxon>
        <taxon>Tylenchina</taxon>
        <taxon>Tylenchomorpha</taxon>
        <taxon>Tylenchoidea</taxon>
        <taxon>Heteroderidae</taxon>
        <taxon>Heteroderinae</taxon>
        <taxon>Heterodera</taxon>
    </lineage>
</organism>
<gene>
    <name evidence="4" type="ORF">niasHS_012620</name>
</gene>
<dbReference type="AlphaFoldDB" id="A0ABD2IE19"/>
<feature type="domain" description="Integrase catalytic" evidence="3">
    <location>
        <begin position="249"/>
        <end position="413"/>
    </location>
</feature>
<evidence type="ECO:0000256" key="1">
    <source>
        <dbReference type="SAM" id="Coils"/>
    </source>
</evidence>
<dbReference type="PANTHER" id="PTHR46585:SF1">
    <property type="entry name" value="CHROMO DOMAIN-CONTAINING PROTEIN"/>
    <property type="match status" value="1"/>
</dbReference>
<dbReference type="InterPro" id="IPR001584">
    <property type="entry name" value="Integrase_cat-core"/>
</dbReference>
<proteinExistence type="predicted"/>
<evidence type="ECO:0000256" key="2">
    <source>
        <dbReference type="SAM" id="MobiDB-lite"/>
    </source>
</evidence>
<evidence type="ECO:0000313" key="4">
    <source>
        <dbReference type="EMBL" id="KAL3075790.1"/>
    </source>
</evidence>
<name>A0ABD2IE19_HETSC</name>
<keyword evidence="5" id="KW-1185">Reference proteome</keyword>
<comment type="caution">
    <text evidence="4">The sequence shown here is derived from an EMBL/GenBank/DDBJ whole genome shotgun (WGS) entry which is preliminary data.</text>
</comment>
<feature type="region of interest" description="Disordered" evidence="2">
    <location>
        <begin position="637"/>
        <end position="668"/>
    </location>
</feature>
<dbReference type="InterPro" id="IPR036397">
    <property type="entry name" value="RNaseH_sf"/>
</dbReference>
<dbReference type="PANTHER" id="PTHR46585">
    <property type="entry name" value="INTEGRASE CORE DOMAIN CONTAINING PROTEIN"/>
    <property type="match status" value="1"/>
</dbReference>
<dbReference type="Proteomes" id="UP001620645">
    <property type="component" value="Unassembled WGS sequence"/>
</dbReference>
<dbReference type="SUPFAM" id="SSF53098">
    <property type="entry name" value="Ribonuclease H-like"/>
    <property type="match status" value="1"/>
</dbReference>